<dbReference type="CDD" id="cd00086">
    <property type="entry name" value="homeodomain"/>
    <property type="match status" value="1"/>
</dbReference>
<dbReference type="GO" id="GO:0000981">
    <property type="term" value="F:DNA-binding transcription factor activity, RNA polymerase II-specific"/>
    <property type="evidence" value="ECO:0007669"/>
    <property type="project" value="TreeGrafter"/>
</dbReference>
<keyword evidence="12" id="KW-1185">Reference proteome</keyword>
<reference evidence="11 12" key="1">
    <citation type="submission" date="2017-06" db="EMBL/GenBank/DDBJ databases">
        <title>Aedes aegypti genome working group (AGWG) sequencing and assembly.</title>
        <authorList>
            <consortium name="Aedes aegypti Genome Working Group (AGWG)"/>
            <person name="Matthews B.J."/>
        </authorList>
    </citation>
    <scope>NUCLEOTIDE SEQUENCE [LARGE SCALE GENOMIC DNA]</scope>
    <source>
        <strain evidence="11 12">LVP_AGWG</strain>
    </source>
</reference>
<dbReference type="InterPro" id="IPR009057">
    <property type="entry name" value="Homeodomain-like_sf"/>
</dbReference>
<dbReference type="InParanoid" id="A0A6I8TYD8"/>
<dbReference type="GO" id="GO:0005634">
    <property type="term" value="C:nucleus"/>
    <property type="evidence" value="ECO:0007669"/>
    <property type="project" value="UniProtKB-SubCell"/>
</dbReference>
<feature type="compositionally biased region" description="Polar residues" evidence="10">
    <location>
        <begin position="11"/>
        <end position="21"/>
    </location>
</feature>
<dbReference type="InterPro" id="IPR050255">
    <property type="entry name" value="POU_domain_TF"/>
</dbReference>
<dbReference type="PROSITE" id="PS51179">
    <property type="entry name" value="POU_3"/>
    <property type="match status" value="1"/>
</dbReference>
<dbReference type="GO" id="GO:0045944">
    <property type="term" value="P:positive regulation of transcription by RNA polymerase II"/>
    <property type="evidence" value="ECO:0007669"/>
    <property type="project" value="UniProtKB-ARBA"/>
</dbReference>
<dbReference type="Proteomes" id="UP000008820">
    <property type="component" value="Chromosome 3"/>
</dbReference>
<evidence type="ECO:0000256" key="10">
    <source>
        <dbReference type="SAM" id="MobiDB-lite"/>
    </source>
</evidence>
<feature type="compositionally biased region" description="Low complexity" evidence="10">
    <location>
        <begin position="497"/>
        <end position="520"/>
    </location>
</feature>
<feature type="compositionally biased region" description="Low complexity" evidence="10">
    <location>
        <begin position="683"/>
        <end position="692"/>
    </location>
</feature>
<dbReference type="InterPro" id="IPR013847">
    <property type="entry name" value="POU"/>
</dbReference>
<dbReference type="PROSITE" id="PS50071">
    <property type="entry name" value="HOMEOBOX_2"/>
    <property type="match status" value="1"/>
</dbReference>
<feature type="DNA-binding region" description="Homeobox" evidence="8">
    <location>
        <begin position="871"/>
        <end position="930"/>
    </location>
</feature>
<evidence type="ECO:0000256" key="6">
    <source>
        <dbReference type="ARBA" id="ARBA00023242"/>
    </source>
</evidence>
<dbReference type="PANTHER" id="PTHR11636:SF5">
    <property type="entry name" value="POU DOMAIN MOTIF 3, ISOFORM F"/>
    <property type="match status" value="1"/>
</dbReference>
<organism evidence="11 12">
    <name type="scientific">Aedes aegypti</name>
    <name type="common">Yellowfever mosquito</name>
    <name type="synonym">Culex aegypti</name>
    <dbReference type="NCBI Taxonomy" id="7159"/>
    <lineage>
        <taxon>Eukaryota</taxon>
        <taxon>Metazoa</taxon>
        <taxon>Ecdysozoa</taxon>
        <taxon>Arthropoda</taxon>
        <taxon>Hexapoda</taxon>
        <taxon>Insecta</taxon>
        <taxon>Pterygota</taxon>
        <taxon>Neoptera</taxon>
        <taxon>Endopterygota</taxon>
        <taxon>Diptera</taxon>
        <taxon>Nematocera</taxon>
        <taxon>Culicoidea</taxon>
        <taxon>Culicidae</taxon>
        <taxon>Culicinae</taxon>
        <taxon>Aedini</taxon>
        <taxon>Aedes</taxon>
        <taxon>Stegomyia</taxon>
    </lineage>
</organism>
<dbReference type="Pfam" id="PF00046">
    <property type="entry name" value="Homeodomain"/>
    <property type="match status" value="1"/>
</dbReference>
<feature type="region of interest" description="Disordered" evidence="10">
    <location>
        <begin position="601"/>
        <end position="746"/>
    </location>
</feature>
<dbReference type="FunFam" id="1.10.10.60:FF:000051">
    <property type="entry name" value="POU domain protein"/>
    <property type="match status" value="1"/>
</dbReference>
<gene>
    <name evidence="11" type="primary">5564119</name>
</gene>
<dbReference type="FunCoup" id="A0A6I8TYD8">
    <property type="interactions" value="12"/>
</dbReference>
<dbReference type="PROSITE" id="PS00035">
    <property type="entry name" value="POU_1"/>
    <property type="match status" value="1"/>
</dbReference>
<feature type="region of interest" description="Disordered" evidence="10">
    <location>
        <begin position="76"/>
        <end position="149"/>
    </location>
</feature>
<feature type="compositionally biased region" description="Basic residues" evidence="10">
    <location>
        <begin position="378"/>
        <end position="387"/>
    </location>
</feature>
<dbReference type="Gene3D" id="1.10.10.60">
    <property type="entry name" value="Homeodomain-like"/>
    <property type="match status" value="1"/>
</dbReference>
<keyword evidence="4 8" id="KW-0371">Homeobox</keyword>
<keyword evidence="3 8" id="KW-0238">DNA-binding</keyword>
<name>A0A6I8TYD8_AEDAE</name>
<evidence type="ECO:0000256" key="5">
    <source>
        <dbReference type="ARBA" id="ARBA00023163"/>
    </source>
</evidence>
<comment type="subcellular location">
    <subcellularLocation>
        <location evidence="1 8 9">Nucleus</location>
    </subcellularLocation>
</comment>
<dbReference type="GO" id="GO:0000978">
    <property type="term" value="F:RNA polymerase II cis-regulatory region sequence-specific DNA binding"/>
    <property type="evidence" value="ECO:0007669"/>
    <property type="project" value="TreeGrafter"/>
</dbReference>
<dbReference type="Gene3D" id="1.10.260.40">
    <property type="entry name" value="lambda repressor-like DNA-binding domains"/>
    <property type="match status" value="1"/>
</dbReference>
<evidence type="ECO:0000256" key="3">
    <source>
        <dbReference type="ARBA" id="ARBA00023125"/>
    </source>
</evidence>
<dbReference type="SMART" id="SM00352">
    <property type="entry name" value="POU"/>
    <property type="match status" value="1"/>
</dbReference>
<keyword evidence="5" id="KW-0804">Transcription</keyword>
<dbReference type="InterPro" id="IPR001356">
    <property type="entry name" value="HD"/>
</dbReference>
<accession>A0A6I8TYD8</accession>
<feature type="compositionally biased region" description="Basic and acidic residues" evidence="10">
    <location>
        <begin position="427"/>
        <end position="455"/>
    </location>
</feature>
<evidence type="ECO:0000256" key="7">
    <source>
        <dbReference type="ARBA" id="ARBA00061425"/>
    </source>
</evidence>
<feature type="region of interest" description="Disordered" evidence="10">
    <location>
        <begin position="372"/>
        <end position="521"/>
    </location>
</feature>
<evidence type="ECO:0000313" key="12">
    <source>
        <dbReference type="Proteomes" id="UP000008820"/>
    </source>
</evidence>
<feature type="region of interest" description="Disordered" evidence="10">
    <location>
        <begin position="558"/>
        <end position="588"/>
    </location>
</feature>
<dbReference type="SMART" id="SM00389">
    <property type="entry name" value="HOX"/>
    <property type="match status" value="1"/>
</dbReference>
<dbReference type="Pfam" id="PF00157">
    <property type="entry name" value="Pou"/>
    <property type="match status" value="2"/>
</dbReference>
<feature type="compositionally biased region" description="Polar residues" evidence="10">
    <location>
        <begin position="558"/>
        <end position="587"/>
    </location>
</feature>
<dbReference type="InterPro" id="IPR000327">
    <property type="entry name" value="POU_dom"/>
</dbReference>
<protein>
    <submittedName>
        <fullName evidence="11">Uncharacterized protein</fullName>
    </submittedName>
</protein>
<feature type="compositionally biased region" description="Low complexity" evidence="10">
    <location>
        <begin position="653"/>
        <end position="668"/>
    </location>
</feature>
<dbReference type="PANTHER" id="PTHR11636">
    <property type="entry name" value="POU DOMAIN"/>
    <property type="match status" value="1"/>
</dbReference>
<evidence type="ECO:0000313" key="11">
    <source>
        <dbReference type="EnsemblMetazoa" id="AAEL019770-PC"/>
    </source>
</evidence>
<reference evidence="11" key="2">
    <citation type="submission" date="2020-05" db="UniProtKB">
        <authorList>
            <consortium name="EnsemblMetazoa"/>
        </authorList>
    </citation>
    <scope>IDENTIFICATION</scope>
    <source>
        <strain evidence="11">LVP_AGWG</strain>
    </source>
</reference>
<dbReference type="InterPro" id="IPR010982">
    <property type="entry name" value="Lambda_DNA-bd_dom_sf"/>
</dbReference>
<evidence type="ECO:0000256" key="1">
    <source>
        <dbReference type="ARBA" id="ARBA00004123"/>
    </source>
</evidence>
<dbReference type="SUPFAM" id="SSF47413">
    <property type="entry name" value="lambda repressor-like DNA-binding domains"/>
    <property type="match status" value="1"/>
</dbReference>
<evidence type="ECO:0000256" key="8">
    <source>
        <dbReference type="PROSITE-ProRule" id="PRU00108"/>
    </source>
</evidence>
<evidence type="ECO:0000256" key="2">
    <source>
        <dbReference type="ARBA" id="ARBA00023015"/>
    </source>
</evidence>
<feature type="compositionally biased region" description="Low complexity" evidence="10">
    <location>
        <begin position="388"/>
        <end position="423"/>
    </location>
</feature>
<keyword evidence="6 8" id="KW-0539">Nucleus</keyword>
<evidence type="ECO:0000256" key="9">
    <source>
        <dbReference type="RuleBase" id="RU000682"/>
    </source>
</evidence>
<feature type="compositionally biased region" description="Polar residues" evidence="10">
    <location>
        <begin position="111"/>
        <end position="128"/>
    </location>
</feature>
<dbReference type="AlphaFoldDB" id="A0A6I8TYD8"/>
<feature type="compositionally biased region" description="Polar residues" evidence="10">
    <location>
        <begin position="462"/>
        <end position="476"/>
    </location>
</feature>
<feature type="compositionally biased region" description="Basic and acidic residues" evidence="10">
    <location>
        <begin position="101"/>
        <end position="110"/>
    </location>
</feature>
<dbReference type="EnsemblMetazoa" id="AAEL019770-RC">
    <property type="protein sequence ID" value="AAEL019770-PC"/>
    <property type="gene ID" value="AAEL019770"/>
</dbReference>
<evidence type="ECO:0000256" key="4">
    <source>
        <dbReference type="ARBA" id="ARBA00023155"/>
    </source>
</evidence>
<feature type="compositionally biased region" description="Low complexity" evidence="10">
    <location>
        <begin position="601"/>
        <end position="634"/>
    </location>
</feature>
<dbReference type="SUPFAM" id="SSF46689">
    <property type="entry name" value="Homeodomain-like"/>
    <property type="match status" value="1"/>
</dbReference>
<sequence length="942" mass="100450">MAEGAQPPPSTGTSLLENNNVHNPGVGTVTINNNNKLCGMLGINMPCEAAGHDFSTVRKELEFANSIASHYSASLSSAAEKNDRDHHQQQQQHHHRLGSYKIEDRERSDNCSRSNSPLDELSEASNRSKVAAALRSREKMSPLSLPTGGSPVTNQAAAAAAAAAAAQVHLNGTMQDMLNLQKLQSLAQLSGGAGVMPGLGLPTAGLPSALLNNSPLNLSLGAQSHSPVMGALGAASQPLTAAAAQMPQLILASGQIVQGIQGAQLLIPTSQGIATQTILTIPVGQQVISNMSSENLLQCLNFNTVANNNFNEMLNQTSHHHSHHHPHHPGNAAFAVAAAAAAAVATRESSVTVNSAINTTSLLTNQLALAAAAAANSNHHHHQHHHQQQQQQQTAHHQSQQAKHLHLGLPSGLPSTPTSSSSSAIHVADKFKNLSTHEKTPSERSTPEMRIKLESPKVPSPISLTPQSRPPSNSFASVFEKSPQIRRTASPSIPPCSGSNSSTGSGGSNSSVISGLSSSGGSTGLGQIHVAKNLTSPHHSPSDNAISRITTSNGEITVTKSQAPPTPPLSVQKNHPASLHFNPSISPQPLLHHARDLLQQQQHPVPHPVPSSSHNSTHSSLAGASSLSSPSTHLGVDHHHHLAKEQQGLQHKPSATSTSSTNSSVPTPGVISLTLDDVEQKISPHSSGSSMSSKRHRSLTPPPRKMSPAGSIQHSQRDEDDDDEEDDDNHSANNELEDSPNELTINQTNCNVVDGIDLDDIKEFAKAFKLRRLSLGLTQTQVGQALSVTEGPAYSQSAICSALAAQMYCAAQLSSQQQQMFEKLDITPKSAQKIKPVLERWMKEAEESHSSRFKSGQNHLTDFIGVEPSKKRKRRTSFTPQALELLNGHFERNTHPSGTEITGLAHQLGYEREVIRIWFCNKRQALKNTVRMMSKNFKMESS</sequence>
<feature type="region of interest" description="Disordered" evidence="10">
    <location>
        <begin position="1"/>
        <end position="21"/>
    </location>
</feature>
<keyword evidence="2" id="KW-0805">Transcription regulation</keyword>
<feature type="compositionally biased region" description="Acidic residues" evidence="10">
    <location>
        <begin position="718"/>
        <end position="728"/>
    </location>
</feature>
<comment type="similarity">
    <text evidence="7">Belongs to the POU transcription factor family. Class-6 subfamily.</text>
</comment>
<proteinExistence type="inferred from homology"/>
<feature type="compositionally biased region" description="Pro residues" evidence="10">
    <location>
        <begin position="1"/>
        <end position="10"/>
    </location>
</feature>
<dbReference type="PRINTS" id="PR00028">
    <property type="entry name" value="POUDOMAIN"/>
</dbReference>
<dbReference type="OrthoDB" id="10066259at2759"/>